<feature type="region of interest" description="Disordered" evidence="1">
    <location>
        <begin position="1"/>
        <end position="31"/>
    </location>
</feature>
<dbReference type="Pfam" id="PF19895">
    <property type="entry name" value="DUF6368"/>
    <property type="match status" value="1"/>
</dbReference>
<proteinExistence type="predicted"/>
<dbReference type="EMBL" id="FNKK01000002">
    <property type="protein sequence ID" value="SDR23028.1"/>
    <property type="molecule type" value="Genomic_DNA"/>
</dbReference>
<gene>
    <name evidence="2" type="ORF">SAMN04489764_4272</name>
</gene>
<dbReference type="Proteomes" id="UP000217103">
    <property type="component" value="Unassembled WGS sequence"/>
</dbReference>
<reference evidence="2 3" key="1">
    <citation type="submission" date="2016-10" db="EMBL/GenBank/DDBJ databases">
        <authorList>
            <person name="de Groot N.N."/>
        </authorList>
    </citation>
    <scope>NUCLEOTIDE SEQUENCE [LARGE SCALE GENOMIC DNA]</scope>
    <source>
        <strain evidence="2 3">DSM 43794</strain>
    </source>
</reference>
<dbReference type="STRING" id="35622.SAMN04489764_4272"/>
<dbReference type="AlphaFoldDB" id="A0A1H1HD34"/>
<protein>
    <submittedName>
        <fullName evidence="2">Uncharacterized protein</fullName>
    </submittedName>
</protein>
<feature type="compositionally biased region" description="Low complexity" evidence="1">
    <location>
        <begin position="12"/>
        <end position="23"/>
    </location>
</feature>
<sequence>MPHDPVGGTRHAAAAGAPAWKPAGLRRASDAVRPERLPGAALSDLRRLLPRLSSGFAERRVGEYDIGVPAKRLGIGEDGTPAGHRPFIVSVMGPGIGDAEIFEAEHAEEPDLKPYIGYEPTHAVTVAAMRDGRVDHTATPSWPPPSWTWSGASPAWSCTRIRYRSWPARRASSD</sequence>
<evidence type="ECO:0000256" key="1">
    <source>
        <dbReference type="SAM" id="MobiDB-lite"/>
    </source>
</evidence>
<evidence type="ECO:0000313" key="3">
    <source>
        <dbReference type="Proteomes" id="UP000217103"/>
    </source>
</evidence>
<keyword evidence="3" id="KW-1185">Reference proteome</keyword>
<dbReference type="InterPro" id="IPR045948">
    <property type="entry name" value="DUF6368"/>
</dbReference>
<evidence type="ECO:0000313" key="2">
    <source>
        <dbReference type="EMBL" id="SDR23028.1"/>
    </source>
</evidence>
<organism evidence="2 3">
    <name type="scientific">Thermostaphylospora chromogena</name>
    <dbReference type="NCBI Taxonomy" id="35622"/>
    <lineage>
        <taxon>Bacteria</taxon>
        <taxon>Bacillati</taxon>
        <taxon>Actinomycetota</taxon>
        <taxon>Actinomycetes</taxon>
        <taxon>Streptosporangiales</taxon>
        <taxon>Thermomonosporaceae</taxon>
        <taxon>Thermostaphylospora</taxon>
    </lineage>
</organism>
<accession>A0A1H1HD34</accession>
<name>A0A1H1HD34_9ACTN</name>